<keyword evidence="4" id="KW-0046">Antibiotic resistance</keyword>
<proteinExistence type="inferred from homology"/>
<dbReference type="RefSeq" id="WP_160588567.1">
    <property type="nucleotide sequence ID" value="NZ_BMHN01000001.1"/>
</dbReference>
<evidence type="ECO:0000256" key="4">
    <source>
        <dbReference type="ARBA" id="ARBA00023251"/>
    </source>
</evidence>
<gene>
    <name evidence="6" type="ORF">GTQ45_12230</name>
</gene>
<keyword evidence="5" id="KW-0012">Acyltransferase</keyword>
<reference evidence="6 7" key="1">
    <citation type="journal article" date="2016" name="Int. J. Syst. Evol. Microbiol.">
        <title>Pyruvatibacter mobilis gen. nov., sp. nov., a marine bacterium from the culture broth of Picochlorum sp. 122.</title>
        <authorList>
            <person name="Wang G."/>
            <person name="Tang M."/>
            <person name="Wu H."/>
            <person name="Dai S."/>
            <person name="Li T."/>
            <person name="Chen C."/>
            <person name="He H."/>
            <person name="Fan J."/>
            <person name="Xiang W."/>
            <person name="Li X."/>
        </authorList>
    </citation>
    <scope>NUCLEOTIDE SEQUENCE [LARGE SCALE GENOMIC DNA]</scope>
    <source>
        <strain evidence="6 7">GYP-11</strain>
    </source>
</reference>
<dbReference type="InterPro" id="IPR018357">
    <property type="entry name" value="Hexapep_transf_CS"/>
</dbReference>
<evidence type="ECO:0000256" key="3">
    <source>
        <dbReference type="ARBA" id="ARBA00022737"/>
    </source>
</evidence>
<dbReference type="GO" id="GO:0016746">
    <property type="term" value="F:acyltransferase activity"/>
    <property type="evidence" value="ECO:0007669"/>
    <property type="project" value="UniProtKB-KW"/>
</dbReference>
<dbReference type="PROSITE" id="PS00101">
    <property type="entry name" value="HEXAPEP_TRANSFERASES"/>
    <property type="match status" value="1"/>
</dbReference>
<dbReference type="SUPFAM" id="SSF51161">
    <property type="entry name" value="Trimeric LpxA-like enzymes"/>
    <property type="match status" value="1"/>
</dbReference>
<evidence type="ECO:0000313" key="7">
    <source>
        <dbReference type="Proteomes" id="UP000470384"/>
    </source>
</evidence>
<evidence type="ECO:0000256" key="5">
    <source>
        <dbReference type="ARBA" id="ARBA00023315"/>
    </source>
</evidence>
<dbReference type="AlphaFoldDB" id="A0A845QD49"/>
<protein>
    <submittedName>
        <fullName evidence="6">Chloramphenicol acetyltransferase</fullName>
    </submittedName>
</protein>
<comment type="caution">
    <text evidence="6">The sequence shown here is derived from an EMBL/GenBank/DDBJ whole genome shotgun (WGS) entry which is preliminary data.</text>
</comment>
<keyword evidence="7" id="KW-1185">Reference proteome</keyword>
<evidence type="ECO:0000256" key="1">
    <source>
        <dbReference type="ARBA" id="ARBA00007274"/>
    </source>
</evidence>
<keyword evidence="3" id="KW-0677">Repeat</keyword>
<keyword evidence="2 6" id="KW-0808">Transferase</keyword>
<dbReference type="Proteomes" id="UP000470384">
    <property type="component" value="Unassembled WGS sequence"/>
</dbReference>
<dbReference type="GeneID" id="300654134"/>
<evidence type="ECO:0000256" key="2">
    <source>
        <dbReference type="ARBA" id="ARBA00022679"/>
    </source>
</evidence>
<accession>A0A845QD49</accession>
<dbReference type="Pfam" id="PF00132">
    <property type="entry name" value="Hexapep"/>
    <property type="match status" value="1"/>
</dbReference>
<dbReference type="InterPro" id="IPR001451">
    <property type="entry name" value="Hexapep"/>
</dbReference>
<dbReference type="OrthoDB" id="9815592at2"/>
<dbReference type="Gene3D" id="2.160.10.10">
    <property type="entry name" value="Hexapeptide repeat proteins"/>
    <property type="match status" value="1"/>
</dbReference>
<dbReference type="CDD" id="cd03349">
    <property type="entry name" value="LbH_XAT"/>
    <property type="match status" value="1"/>
</dbReference>
<dbReference type="InterPro" id="IPR011004">
    <property type="entry name" value="Trimer_LpxA-like_sf"/>
</dbReference>
<dbReference type="GO" id="GO:0046677">
    <property type="term" value="P:response to antibiotic"/>
    <property type="evidence" value="ECO:0007669"/>
    <property type="project" value="UniProtKB-KW"/>
</dbReference>
<comment type="similarity">
    <text evidence="1">Belongs to the transferase hexapeptide repeat family.</text>
</comment>
<dbReference type="FunFam" id="2.160.10.10:FF:000037">
    <property type="entry name" value="Streptogramin A acetyltransferase"/>
    <property type="match status" value="1"/>
</dbReference>
<dbReference type="PANTHER" id="PTHR43300">
    <property type="entry name" value="ACETYLTRANSFERASE"/>
    <property type="match status" value="1"/>
</dbReference>
<name>A0A845QD49_9HYPH</name>
<dbReference type="InterPro" id="IPR050179">
    <property type="entry name" value="Trans_hexapeptide_repeat"/>
</dbReference>
<sequence length="217" mass="23773">MPTPPDLTAPDATALFPIEGQPSMVFLKPLVTNPQIEIGEYSYYHSFDDPKAFEENVRYLFDFIGDRLVIGRFCSIAHGAEFLMNGGNHLTDTVSSFPFAIFGADWAGAMPDAWPHKGDLVIGHDVWIGYDATLMAGITVGHGAVIASKAVVASDVPPYAMVAGNPARIIRMRHSEEDIARLLELAWWDWPIERITRHARLIATGTPAQLADAAARD</sequence>
<dbReference type="EMBL" id="WXYQ01000009">
    <property type="protein sequence ID" value="NBG96502.1"/>
    <property type="molecule type" value="Genomic_DNA"/>
</dbReference>
<dbReference type="PANTHER" id="PTHR43300:SF11">
    <property type="entry name" value="ACETYLTRANSFERASE RV3034C-RELATED"/>
    <property type="match status" value="1"/>
</dbReference>
<evidence type="ECO:0000313" key="6">
    <source>
        <dbReference type="EMBL" id="NBG96502.1"/>
    </source>
</evidence>
<organism evidence="6 7">
    <name type="scientific">Pyruvatibacter mobilis</name>
    <dbReference type="NCBI Taxonomy" id="1712261"/>
    <lineage>
        <taxon>Bacteria</taxon>
        <taxon>Pseudomonadati</taxon>
        <taxon>Pseudomonadota</taxon>
        <taxon>Alphaproteobacteria</taxon>
        <taxon>Hyphomicrobiales</taxon>
        <taxon>Parvibaculaceae</taxon>
        <taxon>Pyruvatibacter</taxon>
    </lineage>
</organism>